<dbReference type="PIRSF" id="PIRSF002741">
    <property type="entry name" value="MppA"/>
    <property type="match status" value="1"/>
</dbReference>
<evidence type="ECO:0000256" key="2">
    <source>
        <dbReference type="SAM" id="SignalP"/>
    </source>
</evidence>
<comment type="caution">
    <text evidence="4">The sequence shown here is derived from an EMBL/GenBank/DDBJ whole genome shotgun (WGS) entry which is preliminary data.</text>
</comment>
<evidence type="ECO:0000313" key="5">
    <source>
        <dbReference type="Proteomes" id="UP000241085"/>
    </source>
</evidence>
<dbReference type="InterPro" id="IPR039424">
    <property type="entry name" value="SBP_5"/>
</dbReference>
<evidence type="ECO:0000259" key="3">
    <source>
        <dbReference type="Pfam" id="PF00496"/>
    </source>
</evidence>
<dbReference type="Pfam" id="PF00496">
    <property type="entry name" value="SBP_bac_5"/>
    <property type="match status" value="1"/>
</dbReference>
<dbReference type="Gene3D" id="3.10.105.10">
    <property type="entry name" value="Dipeptide-binding Protein, Domain 3"/>
    <property type="match status" value="1"/>
</dbReference>
<accession>A0A2T4UTP9</accession>
<dbReference type="InterPro" id="IPR000914">
    <property type="entry name" value="SBP_5_dom"/>
</dbReference>
<dbReference type="InterPro" id="IPR030678">
    <property type="entry name" value="Peptide/Ni-bd"/>
</dbReference>
<dbReference type="PANTHER" id="PTHR30290:SF38">
    <property type="entry name" value="D,D-DIPEPTIDE-BINDING PERIPLASMIC PROTEIN DDPA-RELATED"/>
    <property type="match status" value="1"/>
</dbReference>
<dbReference type="CDD" id="cd08494">
    <property type="entry name" value="PBP2_NikA_DppA_OppA_like_6"/>
    <property type="match status" value="1"/>
</dbReference>
<evidence type="ECO:0000313" key="4">
    <source>
        <dbReference type="EMBL" id="PTL72914.1"/>
    </source>
</evidence>
<dbReference type="GO" id="GO:1904680">
    <property type="term" value="F:peptide transmembrane transporter activity"/>
    <property type="evidence" value="ECO:0007669"/>
    <property type="project" value="TreeGrafter"/>
</dbReference>
<dbReference type="Gene3D" id="3.40.190.10">
    <property type="entry name" value="Periplasmic binding protein-like II"/>
    <property type="match status" value="1"/>
</dbReference>
<gene>
    <name evidence="4" type="ORF">C1I63_08680</name>
</gene>
<name>A0A2T4UTP9_9MICO</name>
<feature type="domain" description="Solute-binding protein family 5" evidence="3">
    <location>
        <begin position="96"/>
        <end position="422"/>
    </location>
</feature>
<dbReference type="AlphaFoldDB" id="A0A2T4UTP9"/>
<feature type="signal peptide" evidence="2">
    <location>
        <begin position="1"/>
        <end position="38"/>
    </location>
</feature>
<sequence>MHRPTLGAAPVTHRSRRPALAAAALLSALALSACSAGAGASSSSSSGGEHAPTAIVGLTGEPANFDFTTTAGAAIPQALMNNVYEGLVAIDQDGALQPLLAESWTVSEDGTVYDFVLKEGVTFSNGAEFTADDVKFSLERVKTDWKINQAKMAVLDRVEVVSPTEARVVLSRPSNSWLFDMGGSVGLMLDESGVADLANTPVGTGPYTVTERVTGDHISLAARDDYWGEAPAVTDVTLRYFADAVASTNALRAGDVDMLYNMQAPDLVAQFETNDDFQVIQGTSNGEILLSMNNAEAPFDDLRVRQAIAHALDRQAIIDTAWAGYGELIGAMVPPTDPYYEDLTDLYPYDPDKARDLLAEAGAEDLSITFDVPTRPYATAVSEVVVSQLAEVGIDATIASDEFPAVWLDKVFTRHDYEMSVILAVEPRDFLANFGDPGYYLGYDDPTVATRAAEADAASAEEWAAGMEEIVADVAAEVPAVPLFLFPNIVIADSDLTGIAGNSVTESLDLTGLAWS</sequence>
<dbReference type="Proteomes" id="UP000241085">
    <property type="component" value="Unassembled WGS sequence"/>
</dbReference>
<protein>
    <submittedName>
        <fullName evidence="4">Peptide ABC transporter substrate-binding protein</fullName>
    </submittedName>
</protein>
<dbReference type="PROSITE" id="PS51257">
    <property type="entry name" value="PROKAR_LIPOPROTEIN"/>
    <property type="match status" value="1"/>
</dbReference>
<keyword evidence="1 2" id="KW-0732">Signal</keyword>
<dbReference type="GO" id="GO:0043190">
    <property type="term" value="C:ATP-binding cassette (ABC) transporter complex"/>
    <property type="evidence" value="ECO:0007669"/>
    <property type="project" value="InterPro"/>
</dbReference>
<organism evidence="4 5">
    <name type="scientific">Rathayibacter caricis DSM 15933</name>
    <dbReference type="NCBI Taxonomy" id="1328867"/>
    <lineage>
        <taxon>Bacteria</taxon>
        <taxon>Bacillati</taxon>
        <taxon>Actinomycetota</taxon>
        <taxon>Actinomycetes</taxon>
        <taxon>Micrococcales</taxon>
        <taxon>Microbacteriaceae</taxon>
        <taxon>Rathayibacter</taxon>
    </lineage>
</organism>
<dbReference type="SUPFAM" id="SSF53850">
    <property type="entry name" value="Periplasmic binding protein-like II"/>
    <property type="match status" value="1"/>
</dbReference>
<dbReference type="GO" id="GO:0042597">
    <property type="term" value="C:periplasmic space"/>
    <property type="evidence" value="ECO:0007669"/>
    <property type="project" value="UniProtKB-ARBA"/>
</dbReference>
<feature type="chain" id="PRO_5039047990" evidence="2">
    <location>
        <begin position="39"/>
        <end position="516"/>
    </location>
</feature>
<dbReference type="PANTHER" id="PTHR30290">
    <property type="entry name" value="PERIPLASMIC BINDING COMPONENT OF ABC TRANSPORTER"/>
    <property type="match status" value="1"/>
</dbReference>
<keyword evidence="5" id="KW-1185">Reference proteome</keyword>
<dbReference type="GO" id="GO:0015833">
    <property type="term" value="P:peptide transport"/>
    <property type="evidence" value="ECO:0007669"/>
    <property type="project" value="TreeGrafter"/>
</dbReference>
<proteinExistence type="predicted"/>
<reference evidence="4 5" key="1">
    <citation type="submission" date="2018-03" db="EMBL/GenBank/DDBJ databases">
        <title>Bacteriophage NCPPB3778 and a type I-E CRISPR drive the evolution of the US Biological Select Agent, Rathayibacter toxicus.</title>
        <authorList>
            <person name="Davis E.W.II."/>
            <person name="Tabima J.F."/>
            <person name="Weisberg A.J."/>
            <person name="Dantas Lopes L."/>
            <person name="Wiseman M.S."/>
            <person name="Wiseman M.S."/>
            <person name="Pupko T."/>
            <person name="Belcher M.S."/>
            <person name="Sechler A.J."/>
            <person name="Tancos M.A."/>
            <person name="Schroeder B.K."/>
            <person name="Murray T.D."/>
            <person name="Luster D.G."/>
            <person name="Schneider W.L."/>
            <person name="Rogers E."/>
            <person name="Andreote F.D."/>
            <person name="Grunwald N.J."/>
            <person name="Putnam M.L."/>
            <person name="Chang J.H."/>
        </authorList>
    </citation>
    <scope>NUCLEOTIDE SEQUENCE [LARGE SCALE GENOMIC DNA]</scope>
    <source>
        <strain evidence="4 5">DSM 15933</strain>
    </source>
</reference>
<evidence type="ECO:0000256" key="1">
    <source>
        <dbReference type="ARBA" id="ARBA00022729"/>
    </source>
</evidence>
<dbReference type="EMBL" id="PZPL01000001">
    <property type="protein sequence ID" value="PTL72914.1"/>
    <property type="molecule type" value="Genomic_DNA"/>
</dbReference>